<dbReference type="Pfam" id="PF01464">
    <property type="entry name" value="SLT"/>
    <property type="match status" value="1"/>
</dbReference>
<name>A0A7G1Q792_9GAMM</name>
<dbReference type="Pfam" id="PF01476">
    <property type="entry name" value="LysM"/>
    <property type="match status" value="5"/>
</dbReference>
<accession>A0A7G1Q792</accession>
<dbReference type="Gene3D" id="1.10.530.10">
    <property type="match status" value="1"/>
</dbReference>
<evidence type="ECO:0000313" key="3">
    <source>
        <dbReference type="EMBL" id="CAB1274367.1"/>
    </source>
</evidence>
<reference evidence="3 4" key="1">
    <citation type="submission" date="2020-03" db="EMBL/GenBank/DDBJ databases">
        <authorList>
            <person name="Picone N."/>
        </authorList>
    </citation>
    <scope>NUCLEOTIDE SEQUENCE [LARGE SCALE GENOMIC DNA]</scope>
    <source>
        <strain evidence="3">NSCAC1</strain>
    </source>
</reference>
<dbReference type="SUPFAM" id="SSF54106">
    <property type="entry name" value="LysM domain"/>
    <property type="match status" value="5"/>
</dbReference>
<feature type="domain" description="LysM" evidence="2">
    <location>
        <begin position="391"/>
        <end position="435"/>
    </location>
</feature>
<dbReference type="AlphaFoldDB" id="A0A7G1Q792"/>
<evidence type="ECO:0000259" key="2">
    <source>
        <dbReference type="PROSITE" id="PS51782"/>
    </source>
</evidence>
<evidence type="ECO:0000313" key="4">
    <source>
        <dbReference type="Proteomes" id="UP000516072"/>
    </source>
</evidence>
<dbReference type="GO" id="GO:0008933">
    <property type="term" value="F:peptidoglycan lytic transglycosylase activity"/>
    <property type="evidence" value="ECO:0007669"/>
    <property type="project" value="InterPro"/>
</dbReference>
<dbReference type="Gene3D" id="3.10.350.10">
    <property type="entry name" value="LysM domain"/>
    <property type="match status" value="5"/>
</dbReference>
<dbReference type="InterPro" id="IPR023346">
    <property type="entry name" value="Lysozyme-like_dom_sf"/>
</dbReference>
<comment type="similarity">
    <text evidence="1">Belongs to the transglycosylase Slt family.</text>
</comment>
<feature type="domain" description="LysM" evidence="2">
    <location>
        <begin position="515"/>
        <end position="559"/>
    </location>
</feature>
<sequence>MVKRKNIIFSFALGLIGFLITTPILAGKTSKLFPLPLELEQDFQFWIRVYTEIDTYHGFVHDSDHINVIYNTVALPQNGNENIVKDQIEHYKQILLKIAQGKRKKLSAEEKKVLALWPKNITHKELRAAADRIRFQRGQADRFKEGLIRSGAYKSFIYKTLKASGLPQELAVLPHVESSFNPGAYSKVGASGLWQFTRATGQRFLQVNHIIDERRDPFQSTIAAAQLLQYNYEMLKSWPLAITAYNHGISGMVQAKKQLNTSDIATIRQQYKSPIFGFASKNFYLSFLAALEVDKNAIHYFGALKLDKPNSDEVVELTHFVPIHSLVQVFKTDEIALKKVNPALLDPVWHGVKYVPQGYKLHIPCSPTCRREKIIAFLAPWQEFDQQIPDKFYQVQQGQTLSEIAKKHGVAIDTLAQVNNLSHPYKIRVGQKLRLPLPELSSTKMLAKTEVKESYILNTNKVPTLTEYTVQQGDTLSTIAQRFGIQAHKITNFNKISDPRNLQIGQNLQLPIAESDYTIQQGDTLSTIAQKFKIKPHILAAFNRISDPRKIQIGQHLRLPAHMVITNYTVQSGDTLSTIAEQFGMNSQKLARLNGISDPRKIRSGQQLKLLGAITKDYIVQQGDTLSTIAQRFGITLQALLDSNGINDKHQIYIGQRLQLAQSPVDQVEN</sequence>
<dbReference type="SMART" id="SM00257">
    <property type="entry name" value="LysM"/>
    <property type="match status" value="5"/>
</dbReference>
<dbReference type="PROSITE" id="PS51782">
    <property type="entry name" value="LYSM"/>
    <property type="match status" value="5"/>
</dbReference>
<dbReference type="InterPro" id="IPR018392">
    <property type="entry name" value="LysM"/>
</dbReference>
<protein>
    <submittedName>
        <fullName evidence="3">LysM domain protein (Modular protein)</fullName>
    </submittedName>
</protein>
<keyword evidence="4" id="KW-1185">Reference proteome</keyword>
<dbReference type="GO" id="GO:0000270">
    <property type="term" value="P:peptidoglycan metabolic process"/>
    <property type="evidence" value="ECO:0007669"/>
    <property type="project" value="InterPro"/>
</dbReference>
<dbReference type="PANTHER" id="PTHR33734:SF22">
    <property type="entry name" value="MEMBRANE-BOUND LYTIC MUREIN TRANSGLYCOSYLASE D"/>
    <property type="match status" value="1"/>
</dbReference>
<feature type="domain" description="LysM" evidence="2">
    <location>
        <begin position="566"/>
        <end position="610"/>
    </location>
</feature>
<dbReference type="InterPro" id="IPR000189">
    <property type="entry name" value="Transglyc_AS"/>
</dbReference>
<dbReference type="InterPro" id="IPR008258">
    <property type="entry name" value="Transglycosylase_SLT_dom_1"/>
</dbReference>
<feature type="domain" description="LysM" evidence="2">
    <location>
        <begin position="616"/>
        <end position="660"/>
    </location>
</feature>
<dbReference type="SUPFAM" id="SSF53955">
    <property type="entry name" value="Lysozyme-like"/>
    <property type="match status" value="1"/>
</dbReference>
<dbReference type="PANTHER" id="PTHR33734">
    <property type="entry name" value="LYSM DOMAIN-CONTAINING GPI-ANCHORED PROTEIN 2"/>
    <property type="match status" value="1"/>
</dbReference>
<gene>
    <name evidence="3" type="ORF">NSCAC_0133</name>
</gene>
<dbReference type="KEGG" id="ntg:NSCAC_0133"/>
<dbReference type="Proteomes" id="UP000516072">
    <property type="component" value="Chromosome"/>
</dbReference>
<evidence type="ECO:0000256" key="1">
    <source>
        <dbReference type="ARBA" id="ARBA00007734"/>
    </source>
</evidence>
<dbReference type="EMBL" id="LR778175">
    <property type="protein sequence ID" value="CAB1274367.1"/>
    <property type="molecule type" value="Genomic_DNA"/>
</dbReference>
<dbReference type="PROSITE" id="PS00922">
    <property type="entry name" value="TRANSGLYCOSYLASE"/>
    <property type="match status" value="1"/>
</dbReference>
<dbReference type="GO" id="GO:0016020">
    <property type="term" value="C:membrane"/>
    <property type="evidence" value="ECO:0007669"/>
    <property type="project" value="InterPro"/>
</dbReference>
<organism evidence="3 4">
    <name type="scientific">Candidatus Nitrosacidococcus tergens</name>
    <dbReference type="NCBI Taxonomy" id="553981"/>
    <lineage>
        <taxon>Bacteria</taxon>
        <taxon>Pseudomonadati</taxon>
        <taxon>Pseudomonadota</taxon>
        <taxon>Gammaproteobacteria</taxon>
        <taxon>Chromatiales</taxon>
        <taxon>Chromatiaceae</taxon>
        <taxon>Candidatus Nitrosacidococcus</taxon>
    </lineage>
</organism>
<feature type="domain" description="LysM" evidence="2">
    <location>
        <begin position="466"/>
        <end position="510"/>
    </location>
</feature>
<dbReference type="CDD" id="cd16894">
    <property type="entry name" value="MltD-like"/>
    <property type="match status" value="1"/>
</dbReference>
<proteinExistence type="inferred from homology"/>
<dbReference type="CDD" id="cd00118">
    <property type="entry name" value="LysM"/>
    <property type="match status" value="5"/>
</dbReference>
<dbReference type="InterPro" id="IPR036779">
    <property type="entry name" value="LysM_dom_sf"/>
</dbReference>